<dbReference type="EMBL" id="BSEH01000677">
    <property type="protein sequence ID" value="GLJ59058.1"/>
    <property type="molecule type" value="Genomic_DNA"/>
</dbReference>
<keyword evidence="5" id="KW-1185">Reference proteome</keyword>
<evidence type="ECO:0000313" key="1">
    <source>
        <dbReference type="EMBL" id="GLJ58938.1"/>
    </source>
</evidence>
<organism evidence="3 5">
    <name type="scientific">Cryptomeria japonica</name>
    <name type="common">Japanese cedar</name>
    <name type="synonym">Cupressus japonica</name>
    <dbReference type="NCBI Taxonomy" id="3369"/>
    <lineage>
        <taxon>Eukaryota</taxon>
        <taxon>Viridiplantae</taxon>
        <taxon>Streptophyta</taxon>
        <taxon>Embryophyta</taxon>
        <taxon>Tracheophyta</taxon>
        <taxon>Spermatophyta</taxon>
        <taxon>Pinopsida</taxon>
        <taxon>Pinidae</taxon>
        <taxon>Conifers II</taxon>
        <taxon>Cupressales</taxon>
        <taxon>Cupressaceae</taxon>
        <taxon>Cryptomeria</taxon>
    </lineage>
</organism>
<dbReference type="EMBL" id="BSEH01000916">
    <property type="protein sequence ID" value="GLJ59418.1"/>
    <property type="molecule type" value="Genomic_DNA"/>
</dbReference>
<dbReference type="AlphaFoldDB" id="A0AAD3NUC9"/>
<reference evidence="3" key="1">
    <citation type="submission" date="2022-12" db="EMBL/GenBank/DDBJ databases">
        <title>Chromosome-Level Genome Assembly of Japanese Cedar (Cryptomeriajaponica D. Don).</title>
        <authorList>
            <person name="Fujino T."/>
            <person name="Yamaguchi K."/>
            <person name="Yokoyama T."/>
            <person name="Hamanaka T."/>
            <person name="Harazono Y."/>
            <person name="Kamada H."/>
            <person name="Kobayashi W."/>
            <person name="Ujino-Ihara T."/>
            <person name="Uchiyama K."/>
            <person name="Matsumoto A."/>
            <person name="Izuno A."/>
            <person name="Tsumura Y."/>
            <person name="Toyoda A."/>
            <person name="Shigenobu S."/>
            <person name="Moriguchi Y."/>
            <person name="Ueno S."/>
            <person name="Kasahara M."/>
        </authorList>
    </citation>
    <scope>NUCLEOTIDE SEQUENCE</scope>
</reference>
<dbReference type="Proteomes" id="UP001234787">
    <property type="component" value="Unassembled WGS sequence"/>
</dbReference>
<dbReference type="EMBL" id="BSEH01001062">
    <property type="protein sequence ID" value="GLJ59557.1"/>
    <property type="molecule type" value="Genomic_DNA"/>
</dbReference>
<comment type="caution">
    <text evidence="3">The sequence shown here is derived from an EMBL/GenBank/DDBJ whole genome shotgun (WGS) entry which is preliminary data.</text>
</comment>
<proteinExistence type="predicted"/>
<evidence type="ECO:0000313" key="2">
    <source>
        <dbReference type="EMBL" id="GLJ59058.1"/>
    </source>
</evidence>
<evidence type="ECO:0000313" key="5">
    <source>
        <dbReference type="Proteomes" id="UP001234787"/>
    </source>
</evidence>
<evidence type="ECO:0000313" key="3">
    <source>
        <dbReference type="EMBL" id="GLJ59418.1"/>
    </source>
</evidence>
<evidence type="ECO:0000313" key="4">
    <source>
        <dbReference type="EMBL" id="GLJ59557.1"/>
    </source>
</evidence>
<accession>A0AAD3NUC9</accession>
<name>A0AAD3NUC9_CRYJA</name>
<gene>
    <name evidence="1" type="ORF">SUGI_1485400</name>
    <name evidence="2" type="ORF">SUGI_1490450</name>
    <name evidence="3" type="ORF">SUGI_1507790</name>
    <name evidence="4" type="ORF">SUGI_1514010</name>
</gene>
<protein>
    <submittedName>
        <fullName evidence="3">Uncharacterized protein</fullName>
    </submittedName>
</protein>
<dbReference type="EMBL" id="BSEH01000612">
    <property type="protein sequence ID" value="GLJ58938.1"/>
    <property type="molecule type" value="Genomic_DNA"/>
</dbReference>
<sequence>MLRIESPGDRRRAPTHNLYRGGPAIESWGGGSNIFPLETTTCNYISCFPPRYIVPVGADRALYLSSGTRIPYECTPPLRIVGLVVGPYYSMVGEIVVGASPMLEKKHGAVAPGHPEAASVQ</sequence>